<dbReference type="EMBL" id="CP130144">
    <property type="protein sequence ID" value="WNZ46341.1"/>
    <property type="molecule type" value="Genomic_DNA"/>
</dbReference>
<dbReference type="GO" id="GO:0003676">
    <property type="term" value="F:nucleic acid binding"/>
    <property type="evidence" value="ECO:0007669"/>
    <property type="project" value="InterPro"/>
</dbReference>
<organism evidence="1">
    <name type="scientific">Leptolyngbya boryana CZ1</name>
    <dbReference type="NCBI Taxonomy" id="3060204"/>
    <lineage>
        <taxon>Bacteria</taxon>
        <taxon>Bacillati</taxon>
        <taxon>Cyanobacteriota</taxon>
        <taxon>Cyanophyceae</taxon>
        <taxon>Leptolyngbyales</taxon>
        <taxon>Leptolyngbyaceae</taxon>
        <taxon>Leptolyngbya group</taxon>
        <taxon>Leptolyngbya</taxon>
    </lineage>
</organism>
<reference evidence="1" key="2">
    <citation type="submission" date="2023-07" db="EMBL/GenBank/DDBJ databases">
        <authorList>
            <person name="Bai X.-H."/>
            <person name="Wang H.-H."/>
            <person name="Wang J."/>
            <person name="Ma M.-Y."/>
            <person name="Hu H.-H."/>
            <person name="Song Z.-L."/>
            <person name="Ma H.-G."/>
            <person name="Fan Y."/>
            <person name="Du C.-Y."/>
            <person name="Xu J.-C."/>
        </authorList>
    </citation>
    <scope>NUCLEOTIDE SEQUENCE</scope>
    <source>
        <strain evidence="1">CZ1</strain>
    </source>
</reference>
<dbReference type="CDD" id="cd22366">
    <property type="entry name" value="XisH-like"/>
    <property type="match status" value="1"/>
</dbReference>
<dbReference type="Gene3D" id="3.40.1350.10">
    <property type="match status" value="1"/>
</dbReference>
<protein>
    <submittedName>
        <fullName evidence="1">Element excision factor XisH family protein</fullName>
    </submittedName>
</protein>
<dbReference type="SUPFAM" id="SSF52980">
    <property type="entry name" value="Restriction endonuclease-like"/>
    <property type="match status" value="1"/>
</dbReference>
<dbReference type="AlphaFoldDB" id="A0AA96WVL0"/>
<evidence type="ECO:0000313" key="1">
    <source>
        <dbReference type="EMBL" id="WNZ46341.1"/>
    </source>
</evidence>
<dbReference type="InterPro" id="IPR014919">
    <property type="entry name" value="XisH"/>
</dbReference>
<dbReference type="RefSeq" id="WP_316427527.1">
    <property type="nucleotide sequence ID" value="NZ_CP130144.1"/>
</dbReference>
<dbReference type="Pfam" id="PF08814">
    <property type="entry name" value="XisH"/>
    <property type="match status" value="1"/>
</dbReference>
<accession>A0AA96WVL0</accession>
<proteinExistence type="predicted"/>
<reference evidence="1" key="1">
    <citation type="journal article" date="2023" name="Plants (Basel)">
        <title>Genomic Analysis of Leptolyngbya boryana CZ1 Reveals Efficient Carbon Fixation Modules.</title>
        <authorList>
            <person name="Bai X."/>
            <person name="Wang H."/>
            <person name="Cheng W."/>
            <person name="Wang J."/>
            <person name="Ma M."/>
            <person name="Hu H."/>
            <person name="Song Z."/>
            <person name="Ma H."/>
            <person name="Fan Y."/>
            <person name="Du C."/>
            <person name="Xu J."/>
        </authorList>
    </citation>
    <scope>NUCLEOTIDE SEQUENCE</scope>
    <source>
        <strain evidence="1">CZ1</strain>
    </source>
</reference>
<sequence length="139" mass="16065">MPARDLYHAVVRQALVKANWKITNDPLPLAWKGRNLQIDLGAEEWLTAEKQQKKIAVEVKSFLRESRVADLEQALGQYTLYEAILNEVEPDREVYLAMPIDAYAELFEGDQFAQILVATNRLKVLVFRPQTEEIIQWIP</sequence>
<dbReference type="InterPro" id="IPR011856">
    <property type="entry name" value="tRNA_endonuc-like_dom_sf"/>
</dbReference>
<gene>
    <name evidence="1" type="ORF">Q2T42_00620</name>
</gene>
<dbReference type="InterPro" id="IPR011335">
    <property type="entry name" value="Restrct_endonuc-II-like"/>
</dbReference>
<name>A0AA96WVL0_LEPBY</name>